<reference evidence="4" key="1">
    <citation type="submission" date="2022-11" db="UniProtKB">
        <authorList>
            <consortium name="EnsemblMetazoa"/>
        </authorList>
    </citation>
    <scope>IDENTIFICATION</scope>
</reference>
<dbReference type="Gene3D" id="2.40.160.110">
    <property type="match status" value="1"/>
</dbReference>
<evidence type="ECO:0000256" key="3">
    <source>
        <dbReference type="SAM" id="SignalP"/>
    </source>
</evidence>
<keyword evidence="2" id="KW-1133">Transmembrane helix</keyword>
<evidence type="ECO:0000313" key="5">
    <source>
        <dbReference type="Proteomes" id="UP000887568"/>
    </source>
</evidence>
<dbReference type="EnsemblMetazoa" id="XM_038195121.1">
    <property type="protein sequence ID" value="XP_038051049.1"/>
    <property type="gene ID" value="LOC119724183"/>
</dbReference>
<feature type="signal peptide" evidence="3">
    <location>
        <begin position="1"/>
        <end position="24"/>
    </location>
</feature>
<dbReference type="OrthoDB" id="10194622at2759"/>
<sequence>MSRMNASVLCLFLVIAGGTTLVSATAPASTKNTAKVTVPTTAQSGTTVPNTTHSLPTTAPKTTHSQPTAAAKTTHSRPTTVPKTTHSHPTTVTKTTHSHPTTAPNTTHSQPTTAPKTTHSRPTTAPKTTQSHPTTVPTTTPHVPETTAHHTPGNATTSSTHTTAAAGNTTSNATGSTVGTTTPASTNPTVPRPEYVIPSYQCKNGSKVCMLLVFNATLKIKYDTTNGKSGEATLPIGGKINGKEAEWNTTSSCEDVVPRIFRVRAQYPVPDSNAIGIVSMDFQFGIFGTPPYSLVTLIMGDWTYTEPFFPRDSVNYGKRAFGAVQVEMGTMGKTFGCQTLNLTQGPLTIILDHVMLQPFADFANGTFGDVEECKTNPTTMEPTTATASPHPPSKPSPSNGGMIAGIVIGVLAFVVLIIGIAVFVVRKRRMKEAAYGHLDEEHKDYVH</sequence>
<feature type="compositionally biased region" description="Low complexity" evidence="1">
    <location>
        <begin position="78"/>
        <end position="102"/>
    </location>
</feature>
<evidence type="ECO:0000256" key="1">
    <source>
        <dbReference type="SAM" id="MobiDB-lite"/>
    </source>
</evidence>
<feature type="compositionally biased region" description="Low complexity" evidence="1">
    <location>
        <begin position="375"/>
        <end position="388"/>
    </location>
</feature>
<keyword evidence="5" id="KW-1185">Reference proteome</keyword>
<dbReference type="GeneID" id="119724183"/>
<feature type="transmembrane region" description="Helical" evidence="2">
    <location>
        <begin position="402"/>
        <end position="425"/>
    </location>
</feature>
<accession>A0A913ZI36</accession>
<keyword evidence="2" id="KW-0812">Transmembrane</keyword>
<organism evidence="4 5">
    <name type="scientific">Patiria miniata</name>
    <name type="common">Bat star</name>
    <name type="synonym">Asterina miniata</name>
    <dbReference type="NCBI Taxonomy" id="46514"/>
    <lineage>
        <taxon>Eukaryota</taxon>
        <taxon>Metazoa</taxon>
        <taxon>Echinodermata</taxon>
        <taxon>Eleutherozoa</taxon>
        <taxon>Asterozoa</taxon>
        <taxon>Asteroidea</taxon>
        <taxon>Valvatacea</taxon>
        <taxon>Valvatida</taxon>
        <taxon>Asterinidae</taxon>
        <taxon>Patiria</taxon>
    </lineage>
</organism>
<name>A0A913ZI36_PATMI</name>
<evidence type="ECO:0000313" key="4">
    <source>
        <dbReference type="EnsemblMetazoa" id="XP_038051049.1"/>
    </source>
</evidence>
<keyword evidence="2" id="KW-0472">Membrane</keyword>
<proteinExistence type="predicted"/>
<feature type="compositionally biased region" description="Polar residues" evidence="1">
    <location>
        <begin position="40"/>
        <end position="77"/>
    </location>
</feature>
<feature type="chain" id="PRO_5037563545" evidence="3">
    <location>
        <begin position="25"/>
        <end position="447"/>
    </location>
</feature>
<protein>
    <submittedName>
        <fullName evidence="4">Uncharacterized protein</fullName>
    </submittedName>
</protein>
<feature type="compositionally biased region" description="Low complexity" evidence="1">
    <location>
        <begin position="128"/>
        <end position="189"/>
    </location>
</feature>
<feature type="compositionally biased region" description="Polar residues" evidence="1">
    <location>
        <begin position="103"/>
        <end position="127"/>
    </location>
</feature>
<dbReference type="AlphaFoldDB" id="A0A913ZI36"/>
<dbReference type="PANTHER" id="PTHR16861:SF4">
    <property type="entry name" value="SH3 DOMAIN PROTEIN (AFU_ORTHOLOGUE AFUA_1G13610)"/>
    <property type="match status" value="1"/>
</dbReference>
<dbReference type="RefSeq" id="XP_038051049.1">
    <property type="nucleotide sequence ID" value="XM_038195121.1"/>
</dbReference>
<dbReference type="PANTHER" id="PTHR16861">
    <property type="entry name" value="GLYCOPROTEIN 38"/>
    <property type="match status" value="1"/>
</dbReference>
<evidence type="ECO:0000256" key="2">
    <source>
        <dbReference type="SAM" id="Phobius"/>
    </source>
</evidence>
<feature type="region of interest" description="Disordered" evidence="1">
    <location>
        <begin position="374"/>
        <end position="397"/>
    </location>
</feature>
<dbReference type="CDD" id="cd12087">
    <property type="entry name" value="TM_EGFR-like"/>
    <property type="match status" value="1"/>
</dbReference>
<feature type="region of interest" description="Disordered" evidence="1">
    <location>
        <begin position="40"/>
        <end position="190"/>
    </location>
</feature>
<dbReference type="Proteomes" id="UP000887568">
    <property type="component" value="Unplaced"/>
</dbReference>
<keyword evidence="3" id="KW-0732">Signal</keyword>